<dbReference type="KEGG" id="kan:IMCC3317_24000"/>
<dbReference type="Proteomes" id="UP000464657">
    <property type="component" value="Chromosome"/>
</dbReference>
<accession>A0A7L4ZJY4</accession>
<proteinExistence type="predicted"/>
<dbReference type="OrthoDB" id="56744at2"/>
<dbReference type="Gene3D" id="3.40.50.720">
    <property type="entry name" value="NAD(P)-binding Rossmann-like Domain"/>
    <property type="match status" value="1"/>
</dbReference>
<keyword evidence="2" id="KW-1185">Reference proteome</keyword>
<dbReference type="InterPro" id="IPR036291">
    <property type="entry name" value="NAD(P)-bd_dom_sf"/>
</dbReference>
<dbReference type="PANTHER" id="PTHR43544:SF2">
    <property type="entry name" value="OXIDOREDUCTASE"/>
    <property type="match status" value="1"/>
</dbReference>
<dbReference type="GO" id="GO:0016491">
    <property type="term" value="F:oxidoreductase activity"/>
    <property type="evidence" value="ECO:0007669"/>
    <property type="project" value="TreeGrafter"/>
</dbReference>
<dbReference type="GO" id="GO:0005737">
    <property type="term" value="C:cytoplasm"/>
    <property type="evidence" value="ECO:0007669"/>
    <property type="project" value="TreeGrafter"/>
</dbReference>
<dbReference type="AlphaFoldDB" id="A0A7L4ZJY4"/>
<dbReference type="PANTHER" id="PTHR43544">
    <property type="entry name" value="SHORT-CHAIN DEHYDROGENASE/REDUCTASE"/>
    <property type="match status" value="1"/>
</dbReference>
<reference evidence="1 2" key="1">
    <citation type="journal article" date="2013" name="Int. J. Syst. Evol. Microbiol.">
        <title>Kordia antarctica sp. nov., isolated from Antarctic seawater.</title>
        <authorList>
            <person name="Baek K."/>
            <person name="Choi A."/>
            <person name="Kang I."/>
            <person name="Lee K."/>
            <person name="Cho J.C."/>
        </authorList>
    </citation>
    <scope>NUCLEOTIDE SEQUENCE [LARGE SCALE GENOMIC DNA]</scope>
    <source>
        <strain evidence="1 2">IMCC3317</strain>
    </source>
</reference>
<dbReference type="EMBL" id="CP019288">
    <property type="protein sequence ID" value="QHI37028.1"/>
    <property type="molecule type" value="Genomic_DNA"/>
</dbReference>
<name>A0A7L4ZJY4_9FLAO</name>
<organism evidence="1 2">
    <name type="scientific">Kordia antarctica</name>
    <dbReference type="NCBI Taxonomy" id="1218801"/>
    <lineage>
        <taxon>Bacteria</taxon>
        <taxon>Pseudomonadati</taxon>
        <taxon>Bacteroidota</taxon>
        <taxon>Flavobacteriia</taxon>
        <taxon>Flavobacteriales</taxon>
        <taxon>Flavobacteriaceae</taxon>
        <taxon>Kordia</taxon>
    </lineage>
</organism>
<dbReference type="InterPro" id="IPR002347">
    <property type="entry name" value="SDR_fam"/>
</dbReference>
<dbReference type="CDD" id="cd05233">
    <property type="entry name" value="SDR_c"/>
    <property type="match status" value="1"/>
</dbReference>
<gene>
    <name evidence="1" type="ORF">IMCC3317_24000</name>
</gene>
<dbReference type="Pfam" id="PF13561">
    <property type="entry name" value="adh_short_C2"/>
    <property type="match status" value="1"/>
</dbReference>
<dbReference type="SUPFAM" id="SSF51735">
    <property type="entry name" value="NAD(P)-binding Rossmann-fold domains"/>
    <property type="match status" value="1"/>
</dbReference>
<protein>
    <submittedName>
        <fullName evidence="1">Uncharacterized protein</fullName>
    </submittedName>
</protein>
<evidence type="ECO:0000313" key="1">
    <source>
        <dbReference type="EMBL" id="QHI37028.1"/>
    </source>
</evidence>
<dbReference type="RefSeq" id="WP_160129684.1">
    <property type="nucleotide sequence ID" value="NZ_CP019288.1"/>
</dbReference>
<sequence>MEENESTYTFTKEEWETCLKVLHALKENPLENPDNQQFGTLITKISKKAKKSNRKDSFSTKKQEDLKTILNSEISKKALENTTVYQDATETSQSFTKLNVPRNCYCCNTSYSFAHSFYNRLCPKCAELNYANRFKEIDLTNRNIILTGGRVKIGYATALKMLRANAHVTVTTRFPASALDLFRQEKDYATWKDNLVIYGLDLRNLKAVENFITYYKNTHTTLDILINNAAQTIKYTDQYYTPLIAKEQQLAFGFSEQKNLFTNETPVATVNLLENHVEKSYLELNRFGQPIDNRTKNSWNATLEEISMQELIEVNLINQISPYFLIKELLPLLKKSTFKNKHIINVTSSEGQFSYDNKTMFHPHTNMTKAALNMMTLTSAKTFEKDHIYMNAVDVGWVSTGARETLRKKQFEKGYIPPLDPVDGASRIVHPIYEIEKNNTIFTGKLLKNYAVVDW</sequence>
<evidence type="ECO:0000313" key="2">
    <source>
        <dbReference type="Proteomes" id="UP000464657"/>
    </source>
</evidence>
<dbReference type="InterPro" id="IPR051468">
    <property type="entry name" value="Fungal_SecMetab_SDRs"/>
</dbReference>
<dbReference type="Pfam" id="PF00106">
    <property type="entry name" value="adh_short"/>
    <property type="match status" value="1"/>
</dbReference>